<dbReference type="Proteomes" id="UP000299102">
    <property type="component" value="Unassembled WGS sequence"/>
</dbReference>
<accession>A0A4C1XQI6</accession>
<gene>
    <name evidence="1" type="ORF">EVAR_46229_1</name>
</gene>
<name>A0A4C1XQI6_EUMVA</name>
<evidence type="ECO:0000313" key="1">
    <source>
        <dbReference type="EMBL" id="GBP64465.1"/>
    </source>
</evidence>
<dbReference type="EMBL" id="BGZK01000898">
    <property type="protein sequence ID" value="GBP64465.1"/>
    <property type="molecule type" value="Genomic_DNA"/>
</dbReference>
<protein>
    <submittedName>
        <fullName evidence="1">Uncharacterized protein</fullName>
    </submittedName>
</protein>
<evidence type="ECO:0000313" key="2">
    <source>
        <dbReference type="Proteomes" id="UP000299102"/>
    </source>
</evidence>
<comment type="caution">
    <text evidence="1">The sequence shown here is derived from an EMBL/GenBank/DDBJ whole genome shotgun (WGS) entry which is preliminary data.</text>
</comment>
<proteinExistence type="predicted"/>
<keyword evidence="2" id="KW-1185">Reference proteome</keyword>
<organism evidence="1 2">
    <name type="scientific">Eumeta variegata</name>
    <name type="common">Bagworm moth</name>
    <name type="synonym">Eumeta japonica</name>
    <dbReference type="NCBI Taxonomy" id="151549"/>
    <lineage>
        <taxon>Eukaryota</taxon>
        <taxon>Metazoa</taxon>
        <taxon>Ecdysozoa</taxon>
        <taxon>Arthropoda</taxon>
        <taxon>Hexapoda</taxon>
        <taxon>Insecta</taxon>
        <taxon>Pterygota</taxon>
        <taxon>Neoptera</taxon>
        <taxon>Endopterygota</taxon>
        <taxon>Lepidoptera</taxon>
        <taxon>Glossata</taxon>
        <taxon>Ditrysia</taxon>
        <taxon>Tineoidea</taxon>
        <taxon>Psychidae</taxon>
        <taxon>Oiketicinae</taxon>
        <taxon>Eumeta</taxon>
    </lineage>
</organism>
<dbReference type="AlphaFoldDB" id="A0A4C1XQI6"/>
<sequence>MKCRRAAGSSGRRSAISAAAASTGACCLRGAARGGGRTHAITDDGIHHSKAASNDHDERSFQLTFEYRINILTPETKNSITTYSINCACAAPGRRRCSSSVWRPSDGLTVTSLTAVS</sequence>
<dbReference type="PROSITE" id="PS51257">
    <property type="entry name" value="PROKAR_LIPOPROTEIN"/>
    <property type="match status" value="1"/>
</dbReference>
<reference evidence="1 2" key="1">
    <citation type="journal article" date="2019" name="Commun. Biol.">
        <title>The bagworm genome reveals a unique fibroin gene that provides high tensile strength.</title>
        <authorList>
            <person name="Kono N."/>
            <person name="Nakamura H."/>
            <person name="Ohtoshi R."/>
            <person name="Tomita M."/>
            <person name="Numata K."/>
            <person name="Arakawa K."/>
        </authorList>
    </citation>
    <scope>NUCLEOTIDE SEQUENCE [LARGE SCALE GENOMIC DNA]</scope>
</reference>